<protein>
    <submittedName>
        <fullName evidence="1">Uncharacterized protein</fullName>
    </submittedName>
</protein>
<evidence type="ECO:0000313" key="2">
    <source>
        <dbReference type="Proteomes" id="UP001634393"/>
    </source>
</evidence>
<name>A0ABD3UL66_9LAMI</name>
<sequence>MHAASPPLKNSSKQIEQLSFAQSIVFLSKDSIDASVAGTITEELSSIDRCITKSTSWSFAKTT</sequence>
<reference evidence="1 2" key="1">
    <citation type="submission" date="2024-12" db="EMBL/GenBank/DDBJ databases">
        <title>The unique morphological basis and parallel evolutionary history of personate flowers in Penstemon.</title>
        <authorList>
            <person name="Depatie T.H."/>
            <person name="Wessinger C.A."/>
        </authorList>
    </citation>
    <scope>NUCLEOTIDE SEQUENCE [LARGE SCALE GENOMIC DNA]</scope>
    <source>
        <strain evidence="1">WTNN_2</strain>
        <tissue evidence="1">Leaf</tissue>
    </source>
</reference>
<keyword evidence="2" id="KW-1185">Reference proteome</keyword>
<dbReference type="Proteomes" id="UP001634393">
    <property type="component" value="Unassembled WGS sequence"/>
</dbReference>
<evidence type="ECO:0000313" key="1">
    <source>
        <dbReference type="EMBL" id="KAL3849263.1"/>
    </source>
</evidence>
<accession>A0ABD3UL66</accession>
<dbReference type="EMBL" id="JBJXBP010000001">
    <property type="protein sequence ID" value="KAL3849263.1"/>
    <property type="molecule type" value="Genomic_DNA"/>
</dbReference>
<proteinExistence type="predicted"/>
<organism evidence="1 2">
    <name type="scientific">Penstemon smallii</name>
    <dbReference type="NCBI Taxonomy" id="265156"/>
    <lineage>
        <taxon>Eukaryota</taxon>
        <taxon>Viridiplantae</taxon>
        <taxon>Streptophyta</taxon>
        <taxon>Embryophyta</taxon>
        <taxon>Tracheophyta</taxon>
        <taxon>Spermatophyta</taxon>
        <taxon>Magnoliopsida</taxon>
        <taxon>eudicotyledons</taxon>
        <taxon>Gunneridae</taxon>
        <taxon>Pentapetalae</taxon>
        <taxon>asterids</taxon>
        <taxon>lamiids</taxon>
        <taxon>Lamiales</taxon>
        <taxon>Plantaginaceae</taxon>
        <taxon>Cheloneae</taxon>
        <taxon>Penstemon</taxon>
    </lineage>
</organism>
<dbReference type="AlphaFoldDB" id="A0ABD3UL66"/>
<gene>
    <name evidence="1" type="ORF">ACJIZ3_011145</name>
</gene>
<comment type="caution">
    <text evidence="1">The sequence shown here is derived from an EMBL/GenBank/DDBJ whole genome shotgun (WGS) entry which is preliminary data.</text>
</comment>